<accession>A0ABU6YMB9</accession>
<dbReference type="EMBL" id="JASCZI010242519">
    <property type="protein sequence ID" value="MED6211324.1"/>
    <property type="molecule type" value="Genomic_DNA"/>
</dbReference>
<organism evidence="1 2">
    <name type="scientific">Stylosanthes scabra</name>
    <dbReference type="NCBI Taxonomy" id="79078"/>
    <lineage>
        <taxon>Eukaryota</taxon>
        <taxon>Viridiplantae</taxon>
        <taxon>Streptophyta</taxon>
        <taxon>Embryophyta</taxon>
        <taxon>Tracheophyta</taxon>
        <taxon>Spermatophyta</taxon>
        <taxon>Magnoliopsida</taxon>
        <taxon>eudicotyledons</taxon>
        <taxon>Gunneridae</taxon>
        <taxon>Pentapetalae</taxon>
        <taxon>rosids</taxon>
        <taxon>fabids</taxon>
        <taxon>Fabales</taxon>
        <taxon>Fabaceae</taxon>
        <taxon>Papilionoideae</taxon>
        <taxon>50 kb inversion clade</taxon>
        <taxon>dalbergioids sensu lato</taxon>
        <taxon>Dalbergieae</taxon>
        <taxon>Pterocarpus clade</taxon>
        <taxon>Stylosanthes</taxon>
    </lineage>
</organism>
<evidence type="ECO:0000313" key="2">
    <source>
        <dbReference type="Proteomes" id="UP001341840"/>
    </source>
</evidence>
<protein>
    <submittedName>
        <fullName evidence="1">Uncharacterized protein</fullName>
    </submittedName>
</protein>
<proteinExistence type="predicted"/>
<name>A0ABU6YMB9_9FABA</name>
<dbReference type="Proteomes" id="UP001341840">
    <property type="component" value="Unassembled WGS sequence"/>
</dbReference>
<comment type="caution">
    <text evidence="1">The sequence shown here is derived from an EMBL/GenBank/DDBJ whole genome shotgun (WGS) entry which is preliminary data.</text>
</comment>
<gene>
    <name evidence="1" type="ORF">PIB30_072620</name>
</gene>
<keyword evidence="2" id="KW-1185">Reference proteome</keyword>
<evidence type="ECO:0000313" key="1">
    <source>
        <dbReference type="EMBL" id="MED6211324.1"/>
    </source>
</evidence>
<sequence length="133" mass="14039">MPSLSSIFGSLPTLRFVVNHTIVFVLPSRVQRAPPQVTVAVDLPSSFTDQILPRIARRVLCWTVGSACVFHDSDCAMCHLIGASRDPLQSEAPDPPVSATRHASSTLTCLLPSPDAATCPSPADVAFSGGTLL</sequence>
<reference evidence="1 2" key="1">
    <citation type="journal article" date="2023" name="Plants (Basel)">
        <title>Bridging the Gap: Combining Genomics and Transcriptomics Approaches to Understand Stylosanthes scabra, an Orphan Legume from the Brazilian Caatinga.</title>
        <authorList>
            <person name="Ferreira-Neto J.R.C."/>
            <person name="da Silva M.D."/>
            <person name="Binneck E."/>
            <person name="de Melo N.F."/>
            <person name="da Silva R.H."/>
            <person name="de Melo A.L.T.M."/>
            <person name="Pandolfi V."/>
            <person name="Bustamante F.O."/>
            <person name="Brasileiro-Vidal A.C."/>
            <person name="Benko-Iseppon A.M."/>
        </authorList>
    </citation>
    <scope>NUCLEOTIDE SEQUENCE [LARGE SCALE GENOMIC DNA]</scope>
    <source>
        <tissue evidence="1">Leaves</tissue>
    </source>
</reference>